<evidence type="ECO:0000313" key="3">
    <source>
        <dbReference type="EMBL" id="QDS88730.1"/>
    </source>
</evidence>
<dbReference type="OrthoDB" id="232420at2"/>
<dbReference type="EMBL" id="CP036261">
    <property type="protein sequence ID" value="QDS88730.1"/>
    <property type="molecule type" value="Genomic_DNA"/>
</dbReference>
<dbReference type="RefSeq" id="WP_145346144.1">
    <property type="nucleotide sequence ID" value="NZ_CP036261.1"/>
</dbReference>
<dbReference type="KEGG" id="ruv:EC9_29230"/>
<name>A0A517M1H5_9BACT</name>
<organism evidence="3 4">
    <name type="scientific">Rosistilla ulvae</name>
    <dbReference type="NCBI Taxonomy" id="1930277"/>
    <lineage>
        <taxon>Bacteria</taxon>
        <taxon>Pseudomonadati</taxon>
        <taxon>Planctomycetota</taxon>
        <taxon>Planctomycetia</taxon>
        <taxon>Pirellulales</taxon>
        <taxon>Pirellulaceae</taxon>
        <taxon>Rosistilla</taxon>
    </lineage>
</organism>
<feature type="region of interest" description="Disordered" evidence="1">
    <location>
        <begin position="247"/>
        <end position="266"/>
    </location>
</feature>
<evidence type="ECO:0000259" key="2">
    <source>
        <dbReference type="Pfam" id="PF13443"/>
    </source>
</evidence>
<dbReference type="Proteomes" id="UP000319557">
    <property type="component" value="Chromosome"/>
</dbReference>
<accession>A0A517M1H5</accession>
<protein>
    <recommendedName>
        <fullName evidence="2">HTH cro/C1-type domain-containing protein</fullName>
    </recommendedName>
</protein>
<dbReference type="InterPro" id="IPR001387">
    <property type="entry name" value="Cro/C1-type_HTH"/>
</dbReference>
<keyword evidence="4" id="KW-1185">Reference proteome</keyword>
<dbReference type="Pfam" id="PF13443">
    <property type="entry name" value="HTH_26"/>
    <property type="match status" value="1"/>
</dbReference>
<proteinExistence type="predicted"/>
<sequence length="387" mass="42353">MRYAFRLAELLGHNPDRRRRPGTIKAIVEHTGLDRHQVASLLKNEAKYIPIEALSKLCDYLIDHGHATPAELPGALFAVRAEHFWELLARRRQLELCVGIRQGDVNDAPEQAWVVASDSVLMGALLNGVSTLGGSARHHAAGSSANGTTKAEENPPQPERLLQTLVWSPGHVSTEETHLRANSVYESFSGAPGDKAMVCIGSVKSNPVAEVLFSEAFGCDPFVSQDDVEKASDRACPFFMRYRDFDPKPPSSTAGERLSKTEAADKPGLWVETDNGTWEWAGGGQNSDVALVFYIFREALGRLDMVLSGFTGRATRYLAKTLATRSEAFWPPVYEEPHVQIGAYIVEYETDGSKAKSEDLLMTNVSSAAKITPLSAKAIERRIVSNG</sequence>
<evidence type="ECO:0000313" key="4">
    <source>
        <dbReference type="Proteomes" id="UP000319557"/>
    </source>
</evidence>
<feature type="domain" description="HTH cro/C1-type" evidence="2">
    <location>
        <begin position="23"/>
        <end position="61"/>
    </location>
</feature>
<evidence type="ECO:0000256" key="1">
    <source>
        <dbReference type="SAM" id="MobiDB-lite"/>
    </source>
</evidence>
<dbReference type="AlphaFoldDB" id="A0A517M1H5"/>
<gene>
    <name evidence="3" type="ORF">EC9_29230</name>
</gene>
<feature type="region of interest" description="Disordered" evidence="1">
    <location>
        <begin position="137"/>
        <end position="156"/>
    </location>
</feature>
<reference evidence="3 4" key="1">
    <citation type="submission" date="2019-02" db="EMBL/GenBank/DDBJ databases">
        <title>Deep-cultivation of Planctomycetes and their phenomic and genomic characterization uncovers novel biology.</title>
        <authorList>
            <person name="Wiegand S."/>
            <person name="Jogler M."/>
            <person name="Boedeker C."/>
            <person name="Pinto D."/>
            <person name="Vollmers J."/>
            <person name="Rivas-Marin E."/>
            <person name="Kohn T."/>
            <person name="Peeters S.H."/>
            <person name="Heuer A."/>
            <person name="Rast P."/>
            <person name="Oberbeckmann S."/>
            <person name="Bunk B."/>
            <person name="Jeske O."/>
            <person name="Meyerdierks A."/>
            <person name="Storesund J.E."/>
            <person name="Kallscheuer N."/>
            <person name="Luecker S."/>
            <person name="Lage O.M."/>
            <person name="Pohl T."/>
            <person name="Merkel B.J."/>
            <person name="Hornburger P."/>
            <person name="Mueller R.-W."/>
            <person name="Bruemmer F."/>
            <person name="Labrenz M."/>
            <person name="Spormann A.M."/>
            <person name="Op den Camp H."/>
            <person name="Overmann J."/>
            <person name="Amann R."/>
            <person name="Jetten M.S.M."/>
            <person name="Mascher T."/>
            <person name="Medema M.H."/>
            <person name="Devos D.P."/>
            <person name="Kaster A.-K."/>
            <person name="Ovreas L."/>
            <person name="Rohde M."/>
            <person name="Galperin M.Y."/>
            <person name="Jogler C."/>
        </authorList>
    </citation>
    <scope>NUCLEOTIDE SEQUENCE [LARGE SCALE GENOMIC DNA]</scope>
    <source>
        <strain evidence="3 4">EC9</strain>
    </source>
</reference>